<dbReference type="AlphaFoldDB" id="A0A2P2NCM4"/>
<dbReference type="EMBL" id="GGEC01059698">
    <property type="protein sequence ID" value="MBX40182.1"/>
    <property type="molecule type" value="Transcribed_RNA"/>
</dbReference>
<accession>A0A2P2NCM4</accession>
<name>A0A2P2NCM4_RHIMU</name>
<reference evidence="1" key="1">
    <citation type="submission" date="2018-02" db="EMBL/GenBank/DDBJ databases">
        <title>Rhizophora mucronata_Transcriptome.</title>
        <authorList>
            <person name="Meera S.P."/>
            <person name="Sreeshan A."/>
            <person name="Augustine A."/>
        </authorList>
    </citation>
    <scope>NUCLEOTIDE SEQUENCE</scope>
    <source>
        <tissue evidence="1">Leaf</tissue>
    </source>
</reference>
<proteinExistence type="predicted"/>
<organism evidence="1">
    <name type="scientific">Rhizophora mucronata</name>
    <name type="common">Asiatic mangrove</name>
    <dbReference type="NCBI Taxonomy" id="61149"/>
    <lineage>
        <taxon>Eukaryota</taxon>
        <taxon>Viridiplantae</taxon>
        <taxon>Streptophyta</taxon>
        <taxon>Embryophyta</taxon>
        <taxon>Tracheophyta</taxon>
        <taxon>Spermatophyta</taxon>
        <taxon>Magnoliopsida</taxon>
        <taxon>eudicotyledons</taxon>
        <taxon>Gunneridae</taxon>
        <taxon>Pentapetalae</taxon>
        <taxon>rosids</taxon>
        <taxon>fabids</taxon>
        <taxon>Malpighiales</taxon>
        <taxon>Rhizophoraceae</taxon>
        <taxon>Rhizophora</taxon>
    </lineage>
</organism>
<protein>
    <submittedName>
        <fullName evidence="1">Uncharacterized protein</fullName>
    </submittedName>
</protein>
<evidence type="ECO:0000313" key="1">
    <source>
        <dbReference type="EMBL" id="MBX40182.1"/>
    </source>
</evidence>
<sequence>MLSRDEQLRRRLLVSLRFMLHSGHHPNF</sequence>